<dbReference type="EMBL" id="BKCJ010421920">
    <property type="protein sequence ID" value="GFA42624.1"/>
    <property type="molecule type" value="Genomic_DNA"/>
</dbReference>
<organism evidence="2">
    <name type="scientific">Tanacetum cinerariifolium</name>
    <name type="common">Dalmatian daisy</name>
    <name type="synonym">Chrysanthemum cinerariifolium</name>
    <dbReference type="NCBI Taxonomy" id="118510"/>
    <lineage>
        <taxon>Eukaryota</taxon>
        <taxon>Viridiplantae</taxon>
        <taxon>Streptophyta</taxon>
        <taxon>Embryophyta</taxon>
        <taxon>Tracheophyta</taxon>
        <taxon>Spermatophyta</taxon>
        <taxon>Magnoliopsida</taxon>
        <taxon>eudicotyledons</taxon>
        <taxon>Gunneridae</taxon>
        <taxon>Pentapetalae</taxon>
        <taxon>asterids</taxon>
        <taxon>campanulids</taxon>
        <taxon>Asterales</taxon>
        <taxon>Asteraceae</taxon>
        <taxon>Asteroideae</taxon>
        <taxon>Anthemideae</taxon>
        <taxon>Anthemidinae</taxon>
        <taxon>Tanacetum</taxon>
    </lineage>
</organism>
<comment type="caution">
    <text evidence="2">The sequence shown here is derived from an EMBL/GenBank/DDBJ whole genome shotgun (WGS) entry which is preliminary data.</text>
</comment>
<dbReference type="AlphaFoldDB" id="A0A699JK24"/>
<reference evidence="2" key="1">
    <citation type="journal article" date="2019" name="Sci. Rep.">
        <title>Draft genome of Tanacetum cinerariifolium, the natural source of mosquito coil.</title>
        <authorList>
            <person name="Yamashiro T."/>
            <person name="Shiraishi A."/>
            <person name="Satake H."/>
            <person name="Nakayama K."/>
        </authorList>
    </citation>
    <scope>NUCLEOTIDE SEQUENCE</scope>
</reference>
<accession>A0A699JK24</accession>
<name>A0A699JK24_TANCI</name>
<sequence>MLFNNTIKWIEPFVPMDTELVKGSEKATGEEEKESAELKRCLEIIPDDDDVTIKAIPLYSKSPTIVDYKIYKEGRKSLIKIIRADELVKDSSKRAGEELTQESAKKQKVDDDKETTELNQLIEIIPDEEDVAIDAIPLAVKSPRIVNWMIYKEGKKSYYQIIRADGSLKMYMFFRQILKSFDKEDLEDLYKLTCKRDKAQKEQEANIALIETYDDVQVKINADYQIAERLQEE</sequence>
<feature type="region of interest" description="Disordered" evidence="1">
    <location>
        <begin position="93"/>
        <end position="112"/>
    </location>
</feature>
<gene>
    <name evidence="2" type="ORF">Tci_614596</name>
</gene>
<evidence type="ECO:0000313" key="2">
    <source>
        <dbReference type="EMBL" id="GFA42624.1"/>
    </source>
</evidence>
<proteinExistence type="predicted"/>
<protein>
    <submittedName>
        <fullName evidence="2">Uncharacterized protein</fullName>
    </submittedName>
</protein>
<feature type="non-terminal residue" evidence="2">
    <location>
        <position position="233"/>
    </location>
</feature>
<evidence type="ECO:0000256" key="1">
    <source>
        <dbReference type="SAM" id="MobiDB-lite"/>
    </source>
</evidence>
<feature type="compositionally biased region" description="Basic and acidic residues" evidence="1">
    <location>
        <begin position="93"/>
        <end position="111"/>
    </location>
</feature>